<protein>
    <submittedName>
        <fullName evidence="1">Uncharacterized protein</fullName>
    </submittedName>
</protein>
<sequence length="463" mass="50291">MPAQLSRDTPLPLKSSPASGHVLTYIDGKSKVDESYFKHRVGFLYPMPSSNISIAINNTQEDDSGQYMCTVNLGDESSTDGRNIGLVNLTVLVPPSSPTCKIQGTPHVGGNVTMSCKSSSGKPSPMYHWRRTNPTFQVFFSPMQDLSKGTLTLMNLTTDMSGTYICNASNLAGYSNCTITLEVNPAFNAAVVAGAVVGALIGLGLILLFALQMFVYRRKKKDVQEEIANEIKEDAVAPKTLSWAKSPGSDIVSKNGTLSSMSTTQDHKLYASKPPSDTASVTTTTGSMMGYKPPYTNPRGGTLTPTPSLSSQSLPLYFPPTVNGIHCHHANVPVHRNAQHRTNGAQPQEILSYKPPPRAHILYPDHMRPVRSMNCLPRAKQDPWCKDSMARVALLHSKQLYQSLKMLSQCLLACLPLELLRAFGCACPAESKCASNFTSGTWIRVPAMGFLQEALETSSVLLF</sequence>
<gene>
    <name evidence="1" type="ORF">K3G42_005036</name>
</gene>
<reference evidence="1" key="1">
    <citation type="submission" date="2021-08" db="EMBL/GenBank/DDBJ databases">
        <title>The first chromosome-level gecko genome reveals the dynamic sex chromosomes of Neotropical dwarf geckos (Sphaerodactylidae: Sphaerodactylus).</title>
        <authorList>
            <person name="Pinto B.J."/>
            <person name="Keating S.E."/>
            <person name="Gamble T."/>
        </authorList>
    </citation>
    <scope>NUCLEOTIDE SEQUENCE</scope>
    <source>
        <strain evidence="1">TG3544</strain>
    </source>
</reference>
<accession>A0ACB8EY03</accession>
<comment type="caution">
    <text evidence="1">The sequence shown here is derived from an EMBL/GenBank/DDBJ whole genome shotgun (WGS) entry which is preliminary data.</text>
</comment>
<evidence type="ECO:0000313" key="2">
    <source>
        <dbReference type="Proteomes" id="UP000827872"/>
    </source>
</evidence>
<dbReference type="Proteomes" id="UP000827872">
    <property type="component" value="Linkage Group LG12"/>
</dbReference>
<name>A0ACB8EY03_9SAUR</name>
<evidence type="ECO:0000313" key="1">
    <source>
        <dbReference type="EMBL" id="KAH7997667.1"/>
    </source>
</evidence>
<keyword evidence="2" id="KW-1185">Reference proteome</keyword>
<organism evidence="1 2">
    <name type="scientific">Sphaerodactylus townsendi</name>
    <dbReference type="NCBI Taxonomy" id="933632"/>
    <lineage>
        <taxon>Eukaryota</taxon>
        <taxon>Metazoa</taxon>
        <taxon>Chordata</taxon>
        <taxon>Craniata</taxon>
        <taxon>Vertebrata</taxon>
        <taxon>Euteleostomi</taxon>
        <taxon>Lepidosauria</taxon>
        <taxon>Squamata</taxon>
        <taxon>Bifurcata</taxon>
        <taxon>Gekkota</taxon>
        <taxon>Sphaerodactylidae</taxon>
        <taxon>Sphaerodactylus</taxon>
    </lineage>
</organism>
<dbReference type="EMBL" id="CM037625">
    <property type="protein sequence ID" value="KAH7997667.1"/>
    <property type="molecule type" value="Genomic_DNA"/>
</dbReference>
<proteinExistence type="predicted"/>